<dbReference type="RefSeq" id="WP_133849395.1">
    <property type="nucleotide sequence ID" value="NZ_SNXZ01000002.1"/>
</dbReference>
<evidence type="ECO:0000256" key="1">
    <source>
        <dbReference type="ARBA" id="ARBA00006484"/>
    </source>
</evidence>
<sequence length="249" mass="26141">MSEWKGLLDGEVVLVTGGAQGIGAAIAAQARDLGASVGVVDVRTTEAVPGIFAVQGDISDATQVRGAFEALAEALGPATVLINNAGRNAYFDPVTMTEADWDEVFSVDLKSAWLCGRAVLPSMIERRHGSIVNVASLHSSLTTQGMFPYAAAKSGLVGLTRSLALEVAAHQIRVNAVSPGYVRTALVQEWLERSDNPNQEAELLGVHPLRRIGTPEEVAQVVCFLASRAASYVTGANWAVDGGLGVRFA</sequence>
<evidence type="ECO:0000313" key="4">
    <source>
        <dbReference type="Proteomes" id="UP000295444"/>
    </source>
</evidence>
<dbReference type="EMBL" id="SNXZ01000002">
    <property type="protein sequence ID" value="TDQ00722.1"/>
    <property type="molecule type" value="Genomic_DNA"/>
</dbReference>
<dbReference type="Gene3D" id="3.40.50.720">
    <property type="entry name" value="NAD(P)-binding Rossmann-like Domain"/>
    <property type="match status" value="1"/>
</dbReference>
<keyword evidence="4" id="KW-1185">Reference proteome</keyword>
<dbReference type="AlphaFoldDB" id="A0A4R6SFE4"/>
<comment type="similarity">
    <text evidence="1">Belongs to the short-chain dehydrogenases/reductases (SDR) family.</text>
</comment>
<dbReference type="OrthoDB" id="3542748at2"/>
<dbReference type="PROSITE" id="PS00061">
    <property type="entry name" value="ADH_SHORT"/>
    <property type="match status" value="1"/>
</dbReference>
<dbReference type="PRINTS" id="PR00081">
    <property type="entry name" value="GDHRDH"/>
</dbReference>
<dbReference type="InterPro" id="IPR020904">
    <property type="entry name" value="Sc_DH/Rdtase_CS"/>
</dbReference>
<evidence type="ECO:0000256" key="2">
    <source>
        <dbReference type="ARBA" id="ARBA00023002"/>
    </source>
</evidence>
<protein>
    <submittedName>
        <fullName evidence="3">NAD(P)-dependent dehydrogenase (Short-subunit alcohol dehydrogenase family)</fullName>
    </submittedName>
</protein>
<reference evidence="3 4" key="1">
    <citation type="submission" date="2019-03" db="EMBL/GenBank/DDBJ databases">
        <title>Genomic Encyclopedia of Type Strains, Phase IV (KMG-IV): sequencing the most valuable type-strain genomes for metagenomic binning, comparative biology and taxonomic classification.</title>
        <authorList>
            <person name="Goeker M."/>
        </authorList>
    </citation>
    <scope>NUCLEOTIDE SEQUENCE [LARGE SCALE GENOMIC DNA]</scope>
    <source>
        <strain evidence="3 4">DSM 45361</strain>
    </source>
</reference>
<dbReference type="Proteomes" id="UP000295444">
    <property type="component" value="Unassembled WGS sequence"/>
</dbReference>
<gene>
    <name evidence="3" type="ORF">EV186_102588</name>
</gene>
<dbReference type="PRINTS" id="PR00080">
    <property type="entry name" value="SDRFAMILY"/>
</dbReference>
<keyword evidence="2" id="KW-0560">Oxidoreductase</keyword>
<comment type="caution">
    <text evidence="3">The sequence shown here is derived from an EMBL/GenBank/DDBJ whole genome shotgun (WGS) entry which is preliminary data.</text>
</comment>
<name>A0A4R6SFE4_LABRH</name>
<dbReference type="SUPFAM" id="SSF51735">
    <property type="entry name" value="NAD(P)-binding Rossmann-fold domains"/>
    <property type="match status" value="1"/>
</dbReference>
<evidence type="ECO:0000313" key="3">
    <source>
        <dbReference type="EMBL" id="TDQ00722.1"/>
    </source>
</evidence>
<proteinExistence type="inferred from homology"/>
<dbReference type="FunFam" id="3.40.50.720:FF:000084">
    <property type="entry name" value="Short-chain dehydrogenase reductase"/>
    <property type="match status" value="1"/>
</dbReference>
<accession>A0A4R6SFE4</accession>
<dbReference type="InterPro" id="IPR002347">
    <property type="entry name" value="SDR_fam"/>
</dbReference>
<organism evidence="3 4">
    <name type="scientific">Labedaea rhizosphaerae</name>
    <dbReference type="NCBI Taxonomy" id="598644"/>
    <lineage>
        <taxon>Bacteria</taxon>
        <taxon>Bacillati</taxon>
        <taxon>Actinomycetota</taxon>
        <taxon>Actinomycetes</taxon>
        <taxon>Pseudonocardiales</taxon>
        <taxon>Pseudonocardiaceae</taxon>
        <taxon>Labedaea</taxon>
    </lineage>
</organism>
<dbReference type="Pfam" id="PF13561">
    <property type="entry name" value="adh_short_C2"/>
    <property type="match status" value="1"/>
</dbReference>
<dbReference type="GO" id="GO:0016616">
    <property type="term" value="F:oxidoreductase activity, acting on the CH-OH group of donors, NAD or NADP as acceptor"/>
    <property type="evidence" value="ECO:0007669"/>
    <property type="project" value="TreeGrafter"/>
</dbReference>
<dbReference type="PANTHER" id="PTHR42760">
    <property type="entry name" value="SHORT-CHAIN DEHYDROGENASES/REDUCTASES FAMILY MEMBER"/>
    <property type="match status" value="1"/>
</dbReference>
<dbReference type="InterPro" id="IPR036291">
    <property type="entry name" value="NAD(P)-bd_dom_sf"/>
</dbReference>